<gene>
    <name evidence="6" type="ORF">HLB44_21035</name>
</gene>
<comment type="catalytic activity">
    <reaction evidence="1">
        <text>ATP + protein L-histidine = ADP + protein N-phospho-L-histidine.</text>
        <dbReference type="EC" id="2.7.13.3"/>
    </reaction>
</comment>
<protein>
    <recommendedName>
        <fullName evidence="2">histidine kinase</fullName>
        <ecNumber evidence="2">2.7.13.3</ecNumber>
    </recommendedName>
</protein>
<evidence type="ECO:0000256" key="3">
    <source>
        <dbReference type="PROSITE-ProRule" id="PRU00169"/>
    </source>
</evidence>
<dbReference type="InterPro" id="IPR029787">
    <property type="entry name" value="Nucleotide_cyclase"/>
</dbReference>
<dbReference type="PANTHER" id="PTHR43081:SF20">
    <property type="entry name" value="TWO-COMPONENT RESPONSE REGULATOR"/>
    <property type="match status" value="1"/>
</dbReference>
<keyword evidence="3" id="KW-0597">Phosphoprotein</keyword>
<name>A0ABX2ELR0_9BURK</name>
<dbReference type="Gene3D" id="1.10.287.130">
    <property type="match status" value="1"/>
</dbReference>
<dbReference type="Pfam" id="PF00211">
    <property type="entry name" value="Guanylate_cyc"/>
    <property type="match status" value="1"/>
</dbReference>
<feature type="domain" description="Guanylate cyclase" evidence="5">
    <location>
        <begin position="343"/>
        <end position="474"/>
    </location>
</feature>
<dbReference type="PANTHER" id="PTHR43081">
    <property type="entry name" value="ADENYLATE CYCLASE, TERMINAL-DIFFERENTIATION SPECIFIC-RELATED"/>
    <property type="match status" value="1"/>
</dbReference>
<dbReference type="PROSITE" id="PS50110">
    <property type="entry name" value="RESPONSE_REGULATORY"/>
    <property type="match status" value="1"/>
</dbReference>
<evidence type="ECO:0000313" key="7">
    <source>
        <dbReference type="Proteomes" id="UP000737171"/>
    </source>
</evidence>
<dbReference type="SMART" id="SM00044">
    <property type="entry name" value="CYCc"/>
    <property type="match status" value="1"/>
</dbReference>
<dbReference type="Gene3D" id="3.40.50.2300">
    <property type="match status" value="1"/>
</dbReference>
<dbReference type="CDD" id="cd00082">
    <property type="entry name" value="HisKA"/>
    <property type="match status" value="1"/>
</dbReference>
<dbReference type="EMBL" id="JABRWJ010000006">
    <property type="protein sequence ID" value="NRF69491.1"/>
    <property type="molecule type" value="Genomic_DNA"/>
</dbReference>
<evidence type="ECO:0000259" key="4">
    <source>
        <dbReference type="PROSITE" id="PS50110"/>
    </source>
</evidence>
<dbReference type="InterPro" id="IPR003661">
    <property type="entry name" value="HisK_dim/P_dom"/>
</dbReference>
<evidence type="ECO:0000313" key="6">
    <source>
        <dbReference type="EMBL" id="NRF69491.1"/>
    </source>
</evidence>
<sequence>MHHDTAWLAHLRHELRTPLNHVIGYSEMLLEDLEPQPLASALQRIRSNAKLLLTRIASLLVTPEDAAAPDAATLVAGLAPPLHAIAGELQALRGLQPPAGPPTLRQDLDHIASAAAQLQRLLEGGLVPPPRAERAAVAAPAPRPADHPPPAAGCILVVDDDAANREILGRWLARDGHRTLFAAGGAEALALLRTPGAQPPPDLVLLDIMMPGISGIEVLAQLKADAALQGLPVLMISAYDEAPSVARCLEGGAEDFLPKPFDPVVLRARAGAALERKRLRDREAQHLRALAEWNQALEARVAEQVALLDRLGRLKRFFSPPLAEAIVQGGADDPLKSHRREVTVCFLDLRGFTAFAEVAEPEDVMGVLREYHAEMGALVMAHEGTLERFTGDGMMVFFNDPVPVANPVERALRMAQAMRERVAPLVQRWRQQGHELDLGLGIAQGYATIGAIGFEGRWDYGAIGSVTNLAARLCGEARAGQVLLSRRVATQAAGFAEVAPVGEMALKGFARPAPVYELLALKAG</sequence>
<accession>A0ABX2ELR0</accession>
<reference evidence="6 7" key="1">
    <citation type="submission" date="2020-05" db="EMBL/GenBank/DDBJ databases">
        <title>Aquincola sp. isolate from soil.</title>
        <authorList>
            <person name="Han J."/>
            <person name="Kim D.-U."/>
        </authorList>
    </citation>
    <scope>NUCLEOTIDE SEQUENCE [LARGE SCALE GENOMIC DNA]</scope>
    <source>
        <strain evidence="6 7">S2</strain>
    </source>
</reference>
<dbReference type="SUPFAM" id="SSF47384">
    <property type="entry name" value="Homodimeric domain of signal transducing histidine kinase"/>
    <property type="match status" value="1"/>
</dbReference>
<dbReference type="InterPro" id="IPR001789">
    <property type="entry name" value="Sig_transdc_resp-reg_receiver"/>
</dbReference>
<dbReference type="Pfam" id="PF00072">
    <property type="entry name" value="Response_reg"/>
    <property type="match status" value="1"/>
</dbReference>
<dbReference type="InterPro" id="IPR050697">
    <property type="entry name" value="Adenylyl/Guanylyl_Cyclase_3/4"/>
</dbReference>
<feature type="modified residue" description="4-aspartylphosphate" evidence="3">
    <location>
        <position position="207"/>
    </location>
</feature>
<dbReference type="SUPFAM" id="SSF52172">
    <property type="entry name" value="CheY-like"/>
    <property type="match status" value="1"/>
</dbReference>
<keyword evidence="7" id="KW-1185">Reference proteome</keyword>
<evidence type="ECO:0000256" key="1">
    <source>
        <dbReference type="ARBA" id="ARBA00000085"/>
    </source>
</evidence>
<feature type="domain" description="Response regulatory" evidence="4">
    <location>
        <begin position="154"/>
        <end position="274"/>
    </location>
</feature>
<dbReference type="InterPro" id="IPR036097">
    <property type="entry name" value="HisK_dim/P_sf"/>
</dbReference>
<comment type="caution">
    <text evidence="6">The sequence shown here is derived from an EMBL/GenBank/DDBJ whole genome shotgun (WGS) entry which is preliminary data.</text>
</comment>
<proteinExistence type="predicted"/>
<organism evidence="6 7">
    <name type="scientific">Pseudaquabacterium terrae</name>
    <dbReference type="NCBI Taxonomy" id="2732868"/>
    <lineage>
        <taxon>Bacteria</taxon>
        <taxon>Pseudomonadati</taxon>
        <taxon>Pseudomonadota</taxon>
        <taxon>Betaproteobacteria</taxon>
        <taxon>Burkholderiales</taxon>
        <taxon>Sphaerotilaceae</taxon>
        <taxon>Pseudaquabacterium</taxon>
    </lineage>
</organism>
<dbReference type="CDD" id="cd07302">
    <property type="entry name" value="CHD"/>
    <property type="match status" value="1"/>
</dbReference>
<dbReference type="SMART" id="SM00388">
    <property type="entry name" value="HisKA"/>
    <property type="match status" value="1"/>
</dbReference>
<dbReference type="SUPFAM" id="SSF55073">
    <property type="entry name" value="Nucleotide cyclase"/>
    <property type="match status" value="1"/>
</dbReference>
<dbReference type="RefSeq" id="WP_173126464.1">
    <property type="nucleotide sequence ID" value="NZ_JABRWJ010000006.1"/>
</dbReference>
<dbReference type="InterPro" id="IPR001054">
    <property type="entry name" value="A/G_cyclase"/>
</dbReference>
<dbReference type="Pfam" id="PF00512">
    <property type="entry name" value="HisKA"/>
    <property type="match status" value="1"/>
</dbReference>
<dbReference type="InterPro" id="IPR011006">
    <property type="entry name" value="CheY-like_superfamily"/>
</dbReference>
<dbReference type="Proteomes" id="UP000737171">
    <property type="component" value="Unassembled WGS sequence"/>
</dbReference>
<evidence type="ECO:0000259" key="5">
    <source>
        <dbReference type="PROSITE" id="PS50125"/>
    </source>
</evidence>
<dbReference type="PROSITE" id="PS50125">
    <property type="entry name" value="GUANYLATE_CYCLASE_2"/>
    <property type="match status" value="1"/>
</dbReference>
<evidence type="ECO:0000256" key="2">
    <source>
        <dbReference type="ARBA" id="ARBA00012438"/>
    </source>
</evidence>
<dbReference type="SMART" id="SM00448">
    <property type="entry name" value="REC"/>
    <property type="match status" value="1"/>
</dbReference>
<dbReference type="Gene3D" id="3.30.70.1230">
    <property type="entry name" value="Nucleotide cyclase"/>
    <property type="match status" value="1"/>
</dbReference>
<dbReference type="EC" id="2.7.13.3" evidence="2"/>